<keyword evidence="3" id="KW-1185">Reference proteome</keyword>
<name>A0A6I4IX20_9SPHN</name>
<dbReference type="EMBL" id="WQMS01000001">
    <property type="protein sequence ID" value="MVO76518.1"/>
    <property type="molecule type" value="Genomic_DNA"/>
</dbReference>
<organism evidence="2 3">
    <name type="scientific">Sphingomonas horti</name>
    <dbReference type="NCBI Taxonomy" id="2682842"/>
    <lineage>
        <taxon>Bacteria</taxon>
        <taxon>Pseudomonadati</taxon>
        <taxon>Pseudomonadota</taxon>
        <taxon>Alphaproteobacteria</taxon>
        <taxon>Sphingomonadales</taxon>
        <taxon>Sphingomonadaceae</taxon>
        <taxon>Sphingomonas</taxon>
    </lineage>
</organism>
<evidence type="ECO:0000313" key="3">
    <source>
        <dbReference type="Proteomes" id="UP000441389"/>
    </source>
</evidence>
<dbReference type="RefSeq" id="WP_157025150.1">
    <property type="nucleotide sequence ID" value="NZ_WQMS01000001.1"/>
</dbReference>
<dbReference type="AlphaFoldDB" id="A0A6I4IX20"/>
<dbReference type="Proteomes" id="UP000441389">
    <property type="component" value="Unassembled WGS sequence"/>
</dbReference>
<reference evidence="2 3" key="1">
    <citation type="submission" date="2019-12" db="EMBL/GenBank/DDBJ databases">
        <authorList>
            <person name="Huq M.A."/>
        </authorList>
    </citation>
    <scope>NUCLEOTIDE SEQUENCE [LARGE SCALE GENOMIC DNA]</scope>
    <source>
        <strain evidence="2 3">MAH-20</strain>
    </source>
</reference>
<feature type="region of interest" description="Disordered" evidence="1">
    <location>
        <begin position="1"/>
        <end position="25"/>
    </location>
</feature>
<accession>A0A6I4IX20</accession>
<evidence type="ECO:0000313" key="2">
    <source>
        <dbReference type="EMBL" id="MVO76518.1"/>
    </source>
</evidence>
<sequence>MKKTIDQSKGGQRVRAGVTQSEEPGADLAQLSAEEARCFITGNCSVEAEKKFSLANIGSASSEPNRGGGPIVAPPSISDMSIALVGTGPVCDLGFRPFRLAFYDSIGQTVIISGPRRTQRELNLRQMLEFVNWPGPRRKFKKVGEVTFRSGSGQTVVPIIATKVRRESIARLKARLAAAGCTAQAAAL</sequence>
<evidence type="ECO:0000256" key="1">
    <source>
        <dbReference type="SAM" id="MobiDB-lite"/>
    </source>
</evidence>
<protein>
    <submittedName>
        <fullName evidence="2">Uncharacterized protein</fullName>
    </submittedName>
</protein>
<gene>
    <name evidence="2" type="ORF">GON01_01000</name>
</gene>
<comment type="caution">
    <text evidence="2">The sequence shown here is derived from an EMBL/GenBank/DDBJ whole genome shotgun (WGS) entry which is preliminary data.</text>
</comment>
<proteinExistence type="predicted"/>